<dbReference type="Proteomes" id="UP000526892">
    <property type="component" value="Unassembled WGS sequence"/>
</dbReference>
<gene>
    <name evidence="1" type="ORF">HZS80_19990</name>
</gene>
<comment type="caution">
    <text evidence="1">The sequence shown here is derived from an EMBL/GenBank/DDBJ whole genome shotgun (WGS) entry which is preliminary data.</text>
</comment>
<dbReference type="RefSeq" id="WP_179917097.1">
    <property type="nucleotide sequence ID" value="NZ_JACCDE010000037.1"/>
</dbReference>
<protein>
    <submittedName>
        <fullName evidence="1">Uncharacterized protein</fullName>
    </submittedName>
</protein>
<evidence type="ECO:0000313" key="2">
    <source>
        <dbReference type="Proteomes" id="UP000526892"/>
    </source>
</evidence>
<reference evidence="1 2" key="1">
    <citation type="journal article" date="2003" name="Extremophiles">
        <title>Halomonas glaciei sp. nov. isolated from fast ice of Adelie Land, Antarctica.</title>
        <authorList>
            <person name="Reddy G.S."/>
            <person name="Raghavan P.U."/>
            <person name="Sarita N.B."/>
            <person name="Prakash J.S."/>
            <person name="Nagesh N."/>
            <person name="Delille D."/>
            <person name="Shivaji S."/>
        </authorList>
    </citation>
    <scope>NUCLEOTIDE SEQUENCE [LARGE SCALE GENOMIC DNA]</scope>
    <source>
        <strain evidence="1 2">DD39</strain>
    </source>
</reference>
<keyword evidence="2" id="KW-1185">Reference proteome</keyword>
<evidence type="ECO:0000313" key="1">
    <source>
        <dbReference type="EMBL" id="NYS79954.1"/>
    </source>
</evidence>
<proteinExistence type="predicted"/>
<organism evidence="1 2">
    <name type="scientific">Vreelandella glaciei</name>
    <dbReference type="NCBI Taxonomy" id="186761"/>
    <lineage>
        <taxon>Bacteria</taxon>
        <taxon>Pseudomonadati</taxon>
        <taxon>Pseudomonadota</taxon>
        <taxon>Gammaproteobacteria</taxon>
        <taxon>Oceanospirillales</taxon>
        <taxon>Halomonadaceae</taxon>
        <taxon>Vreelandella</taxon>
    </lineage>
</organism>
<dbReference type="AlphaFoldDB" id="A0A7Z0LWL0"/>
<sequence>MKKKTGFIIATFIQSEKIDLWWVGMKLKRGSLIFQNGERFSLLLNENGVPDFWTTLYLTTFYRLSTQETMRSAVNALAHFKIWDSAQPLPFFEKNFEDCGSS</sequence>
<name>A0A7Z0LWL0_9GAMM</name>
<accession>A0A7Z0LWL0</accession>
<dbReference type="EMBL" id="JACCDE010000037">
    <property type="protein sequence ID" value="NYS79954.1"/>
    <property type="molecule type" value="Genomic_DNA"/>
</dbReference>